<proteinExistence type="predicted"/>
<feature type="domain" description="DUF7800" evidence="1">
    <location>
        <begin position="28"/>
        <end position="115"/>
    </location>
</feature>
<protein>
    <recommendedName>
        <fullName evidence="1">DUF7800 domain-containing protein</fullName>
    </recommendedName>
</protein>
<evidence type="ECO:0000313" key="2">
    <source>
        <dbReference type="EMBL" id="EMP05617.1"/>
    </source>
</evidence>
<dbReference type="Proteomes" id="UP000012117">
    <property type="component" value="Unassembled WGS sequence"/>
</dbReference>
<gene>
    <name evidence="2" type="ORF">LEP1GSC124_2616</name>
</gene>
<accession>M6ZN54</accession>
<comment type="caution">
    <text evidence="2">The sequence shown here is derived from an EMBL/GenBank/DDBJ whole genome shotgun (WGS) entry which is preliminary data.</text>
</comment>
<name>M6ZN54_LEPIR</name>
<dbReference type="BioCyc" id="LINT1193029:G11R4-2199-MONOMER"/>
<sequence>MKFQISKYKTIFYFFSLFFNHILNAESAKIVSGPILGYSTLKEVLVWVQTDQKSNVKLEYSEIGNSKNKLFSEEIQTKSEQGFIAKLIANQVEPGKKYNYNILIDGKKFQQNIRKYFKPNLFSPMPLMKTLPLSPLPLEVVLI</sequence>
<evidence type="ECO:0000313" key="3">
    <source>
        <dbReference type="Proteomes" id="UP000012117"/>
    </source>
</evidence>
<dbReference type="InterPro" id="IPR056702">
    <property type="entry name" value="DUF7800"/>
</dbReference>
<dbReference type="EMBL" id="AKWN02000418">
    <property type="protein sequence ID" value="EMP05617.1"/>
    <property type="molecule type" value="Genomic_DNA"/>
</dbReference>
<dbReference type="AlphaFoldDB" id="M6ZN54"/>
<organism evidence="2 3">
    <name type="scientific">Leptospira interrogans serovar Pyrogenes str. 200701872</name>
    <dbReference type="NCBI Taxonomy" id="1193029"/>
    <lineage>
        <taxon>Bacteria</taxon>
        <taxon>Pseudomonadati</taxon>
        <taxon>Spirochaetota</taxon>
        <taxon>Spirochaetia</taxon>
        <taxon>Leptospirales</taxon>
        <taxon>Leptospiraceae</taxon>
        <taxon>Leptospira</taxon>
    </lineage>
</organism>
<reference evidence="2 3" key="1">
    <citation type="submission" date="2013-01" db="EMBL/GenBank/DDBJ databases">
        <authorList>
            <person name="Harkins D.M."/>
            <person name="Durkin A.S."/>
            <person name="Brinkac L.M."/>
            <person name="Haft D.H."/>
            <person name="Selengut J.D."/>
            <person name="Sanka R."/>
            <person name="DePew J."/>
            <person name="Purushe J."/>
            <person name="Picardeau M."/>
            <person name="Werts C."/>
            <person name="Goarant C."/>
            <person name="Vinetz J.M."/>
            <person name="Sutton G.G."/>
            <person name="Nierman W.C."/>
            <person name="Fouts D.E."/>
        </authorList>
    </citation>
    <scope>NUCLEOTIDE SEQUENCE [LARGE SCALE GENOMIC DNA]</scope>
    <source>
        <strain evidence="2 3">200701872</strain>
    </source>
</reference>
<dbReference type="Pfam" id="PF25077">
    <property type="entry name" value="DUF7800"/>
    <property type="match status" value="1"/>
</dbReference>
<evidence type="ECO:0000259" key="1">
    <source>
        <dbReference type="Pfam" id="PF25077"/>
    </source>
</evidence>